<dbReference type="GO" id="GO:0003700">
    <property type="term" value="F:DNA-binding transcription factor activity"/>
    <property type="evidence" value="ECO:0007669"/>
    <property type="project" value="InterPro"/>
</dbReference>
<keyword evidence="3" id="KW-0238">DNA-binding</keyword>
<dbReference type="PROSITE" id="PS50931">
    <property type="entry name" value="HTH_LYSR"/>
    <property type="match status" value="1"/>
</dbReference>
<dbReference type="OrthoDB" id="9814165at2"/>
<dbReference type="PANTHER" id="PTHR30126">
    <property type="entry name" value="HTH-TYPE TRANSCRIPTIONAL REGULATOR"/>
    <property type="match status" value="1"/>
</dbReference>
<evidence type="ECO:0000256" key="2">
    <source>
        <dbReference type="ARBA" id="ARBA00023015"/>
    </source>
</evidence>
<dbReference type="PRINTS" id="PR00039">
    <property type="entry name" value="HTHLYSR"/>
</dbReference>
<name>A0A3E0UI46_9GAMM</name>
<dbReference type="SUPFAM" id="SSF53850">
    <property type="entry name" value="Periplasmic binding protein-like II"/>
    <property type="match status" value="1"/>
</dbReference>
<sequence>MDFKKLRTFQCAARTLNFSEAAEQLGYVQSAVTNQIKALESELNVQLFVRNGRGVALSQSGLQLFDYTQKLFSLRDEARAAVQNVPLAEPIKIGGHETVITYYLPKLLKEYSLENPNARFAIQPTPPAKLKNELLTQNLDVAFILEAPFQRQGLAVHTFQQEEIVLVCANSHPLAAKANVEVHELAKQHLLLTEKGCCYRNQFERLLISAGAYNTSAVSEFVSIETIKACVALNMGIAALSKVSAAKELAKGELIALNLPDNSMRSSVHCVFKDSVFKNKGFEDQNLSDVNDSQTALTNFIQFCQRYTFQ</sequence>
<evidence type="ECO:0000313" key="6">
    <source>
        <dbReference type="EMBL" id="REL35865.1"/>
    </source>
</evidence>
<dbReference type="SUPFAM" id="SSF46785">
    <property type="entry name" value="Winged helix' DNA-binding domain"/>
    <property type="match status" value="1"/>
</dbReference>
<dbReference type="GO" id="GO:0000976">
    <property type="term" value="F:transcription cis-regulatory region binding"/>
    <property type="evidence" value="ECO:0007669"/>
    <property type="project" value="TreeGrafter"/>
</dbReference>
<dbReference type="InterPro" id="IPR036390">
    <property type="entry name" value="WH_DNA-bd_sf"/>
</dbReference>
<reference evidence="6 7" key="1">
    <citation type="submission" date="2018-08" db="EMBL/GenBank/DDBJ databases">
        <title>Thalassotalea euphylliae genome.</title>
        <authorList>
            <person name="Summers S."/>
            <person name="Rice S.A."/>
            <person name="Freckelton M.L."/>
            <person name="Nedved B.T."/>
            <person name="Hadfield M.G."/>
        </authorList>
    </citation>
    <scope>NUCLEOTIDE SEQUENCE [LARGE SCALE GENOMIC DNA]</scope>
    <source>
        <strain evidence="6 7">H2</strain>
    </source>
</reference>
<keyword evidence="2" id="KW-0805">Transcription regulation</keyword>
<feature type="domain" description="HTH lysR-type" evidence="5">
    <location>
        <begin position="1"/>
        <end position="58"/>
    </location>
</feature>
<dbReference type="Pfam" id="PF03466">
    <property type="entry name" value="LysR_substrate"/>
    <property type="match status" value="1"/>
</dbReference>
<dbReference type="InterPro" id="IPR036388">
    <property type="entry name" value="WH-like_DNA-bd_sf"/>
</dbReference>
<comment type="caution">
    <text evidence="6">The sequence shown here is derived from an EMBL/GenBank/DDBJ whole genome shotgun (WGS) entry which is preliminary data.</text>
</comment>
<evidence type="ECO:0000256" key="4">
    <source>
        <dbReference type="ARBA" id="ARBA00023163"/>
    </source>
</evidence>
<dbReference type="Gene3D" id="1.10.10.10">
    <property type="entry name" value="Winged helix-like DNA-binding domain superfamily/Winged helix DNA-binding domain"/>
    <property type="match status" value="1"/>
</dbReference>
<gene>
    <name evidence="6" type="ORF">DXX92_11270</name>
</gene>
<organism evidence="6 7">
    <name type="scientific">Thalassotalea euphylliae</name>
    <dbReference type="NCBI Taxonomy" id="1655234"/>
    <lineage>
        <taxon>Bacteria</taxon>
        <taxon>Pseudomonadati</taxon>
        <taxon>Pseudomonadota</taxon>
        <taxon>Gammaproteobacteria</taxon>
        <taxon>Alteromonadales</taxon>
        <taxon>Colwelliaceae</taxon>
        <taxon>Thalassotalea</taxon>
    </lineage>
</organism>
<dbReference type="Pfam" id="PF00126">
    <property type="entry name" value="HTH_1"/>
    <property type="match status" value="1"/>
</dbReference>
<dbReference type="InterPro" id="IPR005119">
    <property type="entry name" value="LysR_subst-bd"/>
</dbReference>
<evidence type="ECO:0000259" key="5">
    <source>
        <dbReference type="PROSITE" id="PS50931"/>
    </source>
</evidence>
<dbReference type="RefSeq" id="WP_116000532.1">
    <property type="nucleotide sequence ID" value="NZ_QUOV01000001.1"/>
</dbReference>
<dbReference type="Gene3D" id="3.40.190.10">
    <property type="entry name" value="Periplasmic binding protein-like II"/>
    <property type="match status" value="2"/>
</dbReference>
<comment type="similarity">
    <text evidence="1">Belongs to the LysR transcriptional regulatory family.</text>
</comment>
<evidence type="ECO:0000256" key="3">
    <source>
        <dbReference type="ARBA" id="ARBA00023125"/>
    </source>
</evidence>
<dbReference type="PANTHER" id="PTHR30126:SF100">
    <property type="entry name" value="LYSR-FAMILY TRANSCRIPTIONAL REGULATOR"/>
    <property type="match status" value="1"/>
</dbReference>
<dbReference type="EMBL" id="QUOV01000001">
    <property type="protein sequence ID" value="REL35865.1"/>
    <property type="molecule type" value="Genomic_DNA"/>
</dbReference>
<dbReference type="CDD" id="cd05466">
    <property type="entry name" value="PBP2_LTTR_substrate"/>
    <property type="match status" value="1"/>
</dbReference>
<dbReference type="Proteomes" id="UP000256999">
    <property type="component" value="Unassembled WGS sequence"/>
</dbReference>
<proteinExistence type="inferred from homology"/>
<dbReference type="FunFam" id="1.10.10.10:FF:000001">
    <property type="entry name" value="LysR family transcriptional regulator"/>
    <property type="match status" value="1"/>
</dbReference>
<protein>
    <submittedName>
        <fullName evidence="6">LysR family transcriptional regulator</fullName>
    </submittedName>
</protein>
<evidence type="ECO:0000313" key="7">
    <source>
        <dbReference type="Proteomes" id="UP000256999"/>
    </source>
</evidence>
<dbReference type="InterPro" id="IPR000847">
    <property type="entry name" value="LysR_HTH_N"/>
</dbReference>
<keyword evidence="4" id="KW-0804">Transcription</keyword>
<dbReference type="AlphaFoldDB" id="A0A3E0UI46"/>
<accession>A0A3E0UI46</accession>
<evidence type="ECO:0000256" key="1">
    <source>
        <dbReference type="ARBA" id="ARBA00009437"/>
    </source>
</evidence>